<dbReference type="InterPro" id="IPR007011">
    <property type="entry name" value="LEA_SMP_dom"/>
</dbReference>
<dbReference type="OrthoDB" id="2799468at2759"/>
<reference evidence="3 4" key="1">
    <citation type="submission" date="2015-06" db="EMBL/GenBank/DDBJ databases">
        <title>Talaromyces atroroseus IBT 11181 draft genome.</title>
        <authorList>
            <person name="Rasmussen K.B."/>
            <person name="Rasmussen S."/>
            <person name="Petersen B."/>
            <person name="Sicheritz-Ponten T."/>
            <person name="Mortensen U.H."/>
            <person name="Thrane U."/>
        </authorList>
    </citation>
    <scope>NUCLEOTIDE SEQUENCE [LARGE SCALE GENOMIC DNA]</scope>
    <source>
        <strain evidence="3 4">IBT 11181</strain>
    </source>
</reference>
<feature type="region of interest" description="Disordered" evidence="1">
    <location>
        <begin position="15"/>
        <end position="86"/>
    </location>
</feature>
<proteinExistence type="predicted"/>
<gene>
    <name evidence="3" type="ORF">UA08_01832</name>
</gene>
<evidence type="ECO:0000313" key="3">
    <source>
        <dbReference type="EMBL" id="OKL62876.1"/>
    </source>
</evidence>
<dbReference type="Proteomes" id="UP000214365">
    <property type="component" value="Unassembled WGS sequence"/>
</dbReference>
<keyword evidence="4" id="KW-1185">Reference proteome</keyword>
<dbReference type="Pfam" id="PF04927">
    <property type="entry name" value="SMP"/>
    <property type="match status" value="1"/>
</dbReference>
<dbReference type="EMBL" id="LFMY01000002">
    <property type="protein sequence ID" value="OKL62876.1"/>
    <property type="molecule type" value="Genomic_DNA"/>
</dbReference>
<dbReference type="GeneID" id="31001587"/>
<comment type="caution">
    <text evidence="3">The sequence shown here is derived from an EMBL/GenBank/DDBJ whole genome shotgun (WGS) entry which is preliminary data.</text>
</comment>
<dbReference type="AlphaFoldDB" id="A0A1Q5QAB5"/>
<evidence type="ECO:0000313" key="4">
    <source>
        <dbReference type="Proteomes" id="UP000214365"/>
    </source>
</evidence>
<organism evidence="3 4">
    <name type="scientific">Talaromyces atroroseus</name>
    <dbReference type="NCBI Taxonomy" id="1441469"/>
    <lineage>
        <taxon>Eukaryota</taxon>
        <taxon>Fungi</taxon>
        <taxon>Dikarya</taxon>
        <taxon>Ascomycota</taxon>
        <taxon>Pezizomycotina</taxon>
        <taxon>Eurotiomycetes</taxon>
        <taxon>Eurotiomycetidae</taxon>
        <taxon>Eurotiales</taxon>
        <taxon>Trichocomaceae</taxon>
        <taxon>Talaromyces</taxon>
        <taxon>Talaromyces sect. Trachyspermi</taxon>
    </lineage>
</organism>
<accession>A0A1Q5QAB5</accession>
<evidence type="ECO:0000259" key="2">
    <source>
        <dbReference type="Pfam" id="PF04927"/>
    </source>
</evidence>
<name>A0A1Q5QAB5_TALAT</name>
<dbReference type="STRING" id="1441469.A0A1Q5QAB5"/>
<evidence type="ECO:0000256" key="1">
    <source>
        <dbReference type="SAM" id="MobiDB-lite"/>
    </source>
</evidence>
<sequence length="160" mass="16841">MSFQDLPTVNEIKRAATAGQRFTPEDVSSIAQAESELTGGGPMNFDARLDALAQKPPSHITQEDARQIQSAEGRAFNSPPGPASVSAQIRSIADRNEALGLPADPDPGPVYVTKEEASEAQSLEAMYTGGMVPKGSLAAQMQSAADKREAAINGVTWLSE</sequence>
<feature type="domain" description="SMP" evidence="2">
    <location>
        <begin position="53"/>
        <end position="98"/>
    </location>
</feature>
<protein>
    <recommendedName>
        <fullName evidence="2">SMP domain-containing protein</fullName>
    </recommendedName>
</protein>
<dbReference type="RefSeq" id="XP_020122997.1">
    <property type="nucleotide sequence ID" value="XM_020261540.1"/>
</dbReference>